<comment type="caution">
    <text evidence="5">The sequence shown here is derived from an EMBL/GenBank/DDBJ whole genome shotgun (WGS) entry which is preliminary data.</text>
</comment>
<evidence type="ECO:0000256" key="2">
    <source>
        <dbReference type="ARBA" id="ARBA00022747"/>
    </source>
</evidence>
<feature type="domain" description="Type I restriction modification DNA specificity" evidence="4">
    <location>
        <begin position="2"/>
        <end position="164"/>
    </location>
</feature>
<accession>A0A926IMU1</accession>
<evidence type="ECO:0000313" key="6">
    <source>
        <dbReference type="Proteomes" id="UP000601522"/>
    </source>
</evidence>
<keyword evidence="5" id="KW-0255">Endonuclease</keyword>
<keyword evidence="3" id="KW-0238">DNA-binding</keyword>
<organism evidence="5 6">
    <name type="scientific">Wansuia hejianensis</name>
    <dbReference type="NCBI Taxonomy" id="2763667"/>
    <lineage>
        <taxon>Bacteria</taxon>
        <taxon>Bacillati</taxon>
        <taxon>Bacillota</taxon>
        <taxon>Clostridia</taxon>
        <taxon>Lachnospirales</taxon>
        <taxon>Lachnospiraceae</taxon>
        <taxon>Wansuia</taxon>
    </lineage>
</organism>
<comment type="similarity">
    <text evidence="1">Belongs to the type-I restriction system S methylase family.</text>
</comment>
<evidence type="ECO:0000259" key="4">
    <source>
        <dbReference type="Pfam" id="PF01420"/>
    </source>
</evidence>
<evidence type="ECO:0000313" key="5">
    <source>
        <dbReference type="EMBL" id="MBC8590008.1"/>
    </source>
</evidence>
<reference evidence="5 6" key="1">
    <citation type="submission" date="2020-08" db="EMBL/GenBank/DDBJ databases">
        <title>Genome public.</title>
        <authorList>
            <person name="Liu C."/>
            <person name="Sun Q."/>
        </authorList>
    </citation>
    <scope>NUCLEOTIDE SEQUENCE [LARGE SCALE GENOMIC DNA]</scope>
    <source>
        <strain evidence="5 6">NSJ-26</strain>
    </source>
</reference>
<keyword evidence="5" id="KW-0540">Nuclease</keyword>
<dbReference type="GO" id="GO:0004519">
    <property type="term" value="F:endonuclease activity"/>
    <property type="evidence" value="ECO:0007669"/>
    <property type="project" value="UniProtKB-KW"/>
</dbReference>
<dbReference type="InterPro" id="IPR000055">
    <property type="entry name" value="Restrct_endonuc_typeI_TRD"/>
</dbReference>
<dbReference type="PANTHER" id="PTHR30408:SF12">
    <property type="entry name" value="TYPE I RESTRICTION ENZYME MJAVIII SPECIFICITY SUBUNIT"/>
    <property type="match status" value="1"/>
</dbReference>
<dbReference type="Proteomes" id="UP000601522">
    <property type="component" value="Unassembled WGS sequence"/>
</dbReference>
<dbReference type="InterPro" id="IPR044946">
    <property type="entry name" value="Restrct_endonuc_typeI_TRD_sf"/>
</dbReference>
<dbReference type="Gene3D" id="3.90.220.20">
    <property type="entry name" value="DNA methylase specificity domains"/>
    <property type="match status" value="1"/>
</dbReference>
<name>A0A926IMU1_9FIRM</name>
<dbReference type="GO" id="GO:0003677">
    <property type="term" value="F:DNA binding"/>
    <property type="evidence" value="ECO:0007669"/>
    <property type="project" value="UniProtKB-KW"/>
</dbReference>
<protein>
    <submittedName>
        <fullName evidence="5">Restriction endonuclease subunit S</fullName>
    </submittedName>
</protein>
<keyword evidence="6" id="KW-1185">Reference proteome</keyword>
<gene>
    <name evidence="5" type="ORF">H8689_02490</name>
</gene>
<proteinExistence type="inferred from homology"/>
<dbReference type="PANTHER" id="PTHR30408">
    <property type="entry name" value="TYPE-1 RESTRICTION ENZYME ECOKI SPECIFICITY PROTEIN"/>
    <property type="match status" value="1"/>
</dbReference>
<dbReference type="InterPro" id="IPR052021">
    <property type="entry name" value="Type-I_RS_S_subunit"/>
</dbReference>
<dbReference type="Pfam" id="PF01420">
    <property type="entry name" value="Methylase_S"/>
    <property type="match status" value="1"/>
</dbReference>
<evidence type="ECO:0000256" key="1">
    <source>
        <dbReference type="ARBA" id="ARBA00010923"/>
    </source>
</evidence>
<dbReference type="SUPFAM" id="SSF116734">
    <property type="entry name" value="DNA methylase specificity domain"/>
    <property type="match status" value="1"/>
</dbReference>
<dbReference type="EMBL" id="JACRTK010000001">
    <property type="protein sequence ID" value="MBC8590008.1"/>
    <property type="molecule type" value="Genomic_DNA"/>
</dbReference>
<evidence type="ECO:0000256" key="3">
    <source>
        <dbReference type="ARBA" id="ARBA00023125"/>
    </source>
</evidence>
<sequence>MGEVAKFSKGKGYSKNDLIEEGTPIILYGSLYTDYQTVIKEINTFAKPKDNAIYSVGNEVIVPSSGETAEDIARASVVANKGILLGGDLNIIYLNDNFNPIFLALLISHGERKVELAKKAQGKSVVHLYNTDLQELDLIYPSKEEQKKIGTFFSNLDNLITLHQRM</sequence>
<keyword evidence="5" id="KW-0378">Hydrolase</keyword>
<dbReference type="GO" id="GO:0009307">
    <property type="term" value="P:DNA restriction-modification system"/>
    <property type="evidence" value="ECO:0007669"/>
    <property type="project" value="UniProtKB-KW"/>
</dbReference>
<keyword evidence="2" id="KW-0680">Restriction system</keyword>
<dbReference type="AlphaFoldDB" id="A0A926IMU1"/>